<organism evidence="2 3">
    <name type="scientific">Derxia gummosa DSM 723</name>
    <dbReference type="NCBI Taxonomy" id="1121388"/>
    <lineage>
        <taxon>Bacteria</taxon>
        <taxon>Pseudomonadati</taxon>
        <taxon>Pseudomonadota</taxon>
        <taxon>Betaproteobacteria</taxon>
        <taxon>Burkholderiales</taxon>
        <taxon>Alcaligenaceae</taxon>
        <taxon>Derxia</taxon>
    </lineage>
</organism>
<dbReference type="InterPro" id="IPR011083">
    <property type="entry name" value="Phage_tail_collar_dom"/>
</dbReference>
<keyword evidence="2" id="KW-1185">Reference proteome</keyword>
<evidence type="ECO:0000313" key="2">
    <source>
        <dbReference type="Proteomes" id="UP000675920"/>
    </source>
</evidence>
<evidence type="ECO:0000259" key="1">
    <source>
        <dbReference type="Pfam" id="PF07484"/>
    </source>
</evidence>
<dbReference type="SUPFAM" id="SSF88874">
    <property type="entry name" value="Receptor-binding domain of short tail fibre protein gp12"/>
    <property type="match status" value="1"/>
</dbReference>
<dbReference type="Proteomes" id="UP000675920">
    <property type="component" value="Unplaced"/>
</dbReference>
<accession>A0A8B6X0N6</accession>
<reference evidence="3" key="1">
    <citation type="journal article" date="2003" name="J. Mol. Biol.">
        <title>The structure of the receptor-binding domain of the bacteriophage T4 short tail fibre reveals a knitted trimeric metal-binding fold.</title>
        <authorList>
            <person name="Thomassen E."/>
            <person name="Gielen G."/>
            <person name="Schutz M."/>
            <person name="Schoehn G."/>
            <person name="Abrahams J.P."/>
            <person name="Miller S."/>
            <person name="van Raaij M.J."/>
        </authorList>
    </citation>
    <scope>NUCLEOTIDE SEQUENCE</scope>
</reference>
<proteinExistence type="predicted"/>
<reference evidence="3" key="2">
    <citation type="submission" date="2025-08" db="UniProtKB">
        <authorList>
            <consortium name="RefSeq"/>
        </authorList>
    </citation>
    <scope>IDENTIFICATION</scope>
</reference>
<evidence type="ECO:0000313" key="3">
    <source>
        <dbReference type="RefSeq" id="WP_028309821.1"/>
    </source>
</evidence>
<dbReference type="OrthoDB" id="8613813at2"/>
<dbReference type="Gene3D" id="3.90.1340.10">
    <property type="entry name" value="Phage tail collar domain"/>
    <property type="match status" value="1"/>
</dbReference>
<dbReference type="AlphaFoldDB" id="A0A8B6X0N6"/>
<sequence length="191" mass="19420">MSEPFIGEIRMAGFNFAPYGWAFCDGSLLSIAQNTPLFALLGTSFGGNGVQTFGLPDLRSRVPIGATLSSAPPGLTPRQLGEKAGSENFTLTAGNTPVGPHTHAAASAVLPAGSSNKPDASSYLAGATDTDNGVVYSSFAPDGPEKVTLAPNSVVVQQATGGPASTQIPTLPPYLGVNFIIALQGIFPSRG</sequence>
<dbReference type="RefSeq" id="WP_028309821.1">
    <property type="nucleotide sequence ID" value="NZ_AXWS01000001.1"/>
</dbReference>
<protein>
    <submittedName>
        <fullName evidence="3">Phage tail protein</fullName>
    </submittedName>
</protein>
<feature type="domain" description="Phage tail collar" evidence="1">
    <location>
        <begin position="7"/>
        <end position="63"/>
    </location>
</feature>
<name>A0A8B6X0N6_9BURK</name>
<dbReference type="Pfam" id="PF07484">
    <property type="entry name" value="Collar"/>
    <property type="match status" value="1"/>
</dbReference>
<dbReference type="InterPro" id="IPR037053">
    <property type="entry name" value="Phage_tail_collar_dom_sf"/>
</dbReference>